<reference evidence="3" key="1">
    <citation type="journal article" date="2017" name="Nature">
        <title>The genome of Chenopodium quinoa.</title>
        <authorList>
            <person name="Jarvis D.E."/>
            <person name="Ho Y.S."/>
            <person name="Lightfoot D.J."/>
            <person name="Schmoeckel S.M."/>
            <person name="Li B."/>
            <person name="Borm T.J.A."/>
            <person name="Ohyanagi H."/>
            <person name="Mineta K."/>
            <person name="Michell C.T."/>
            <person name="Saber N."/>
            <person name="Kharbatia N.M."/>
            <person name="Rupper R.R."/>
            <person name="Sharp A.R."/>
            <person name="Dally N."/>
            <person name="Boughton B.A."/>
            <person name="Woo Y.H."/>
            <person name="Gao G."/>
            <person name="Schijlen E.G.W.M."/>
            <person name="Guo X."/>
            <person name="Momin A.A."/>
            <person name="Negrao S."/>
            <person name="Al-Babili S."/>
            <person name="Gehring C."/>
            <person name="Roessner U."/>
            <person name="Jung C."/>
            <person name="Murphy K."/>
            <person name="Arold S.T."/>
            <person name="Gojobori T."/>
            <person name="van der Linden C.G."/>
            <person name="van Loo E.N."/>
            <person name="Jellen E.N."/>
            <person name="Maughan P.J."/>
            <person name="Tester M."/>
        </authorList>
    </citation>
    <scope>NUCLEOTIDE SEQUENCE [LARGE SCALE GENOMIC DNA]</scope>
    <source>
        <strain evidence="3">cv. PI 614886</strain>
    </source>
</reference>
<proteinExistence type="predicted"/>
<dbReference type="PANTHER" id="PTHR24015:SF548">
    <property type="entry name" value="OS08G0340900 PROTEIN"/>
    <property type="match status" value="1"/>
</dbReference>
<dbReference type="Proteomes" id="UP000596660">
    <property type="component" value="Unplaced"/>
</dbReference>
<feature type="repeat" description="PPR" evidence="2">
    <location>
        <begin position="128"/>
        <end position="162"/>
    </location>
</feature>
<evidence type="ECO:0008006" key="5">
    <source>
        <dbReference type="Google" id="ProtNLM"/>
    </source>
</evidence>
<feature type="repeat" description="PPR" evidence="2">
    <location>
        <begin position="229"/>
        <end position="263"/>
    </location>
</feature>
<dbReference type="Pfam" id="PF01535">
    <property type="entry name" value="PPR"/>
    <property type="match status" value="3"/>
</dbReference>
<dbReference type="GO" id="GO:0009451">
    <property type="term" value="P:RNA modification"/>
    <property type="evidence" value="ECO:0007669"/>
    <property type="project" value="InterPro"/>
</dbReference>
<evidence type="ECO:0000313" key="3">
    <source>
        <dbReference type="EnsemblPlants" id="AUR62029197-RA:cds"/>
    </source>
</evidence>
<dbReference type="EnsemblPlants" id="AUR62029197-RA">
    <property type="protein sequence ID" value="AUR62029197-RA:cds"/>
    <property type="gene ID" value="AUR62029197"/>
</dbReference>
<dbReference type="FunFam" id="1.25.40.10:FF:000427">
    <property type="entry name" value="Pentatricopeptide repeat-containing protein chloroplastic"/>
    <property type="match status" value="1"/>
</dbReference>
<dbReference type="Pfam" id="PF20431">
    <property type="entry name" value="E_motif"/>
    <property type="match status" value="1"/>
</dbReference>
<accession>A0A803MGU5</accession>
<dbReference type="FunFam" id="1.25.40.10:FF:000090">
    <property type="entry name" value="Pentatricopeptide repeat-containing protein, chloroplastic"/>
    <property type="match status" value="1"/>
</dbReference>
<dbReference type="InterPro" id="IPR046960">
    <property type="entry name" value="PPR_At4g14850-like_plant"/>
</dbReference>
<sequence>MNEIKMAITKYQNSALCIHCRLAAMHRNSLKSLIYSHTSFHTSSSSISVDLNNQIPTLPFSSLQCRAILQSLTNSKSLKTGKALHALMLSSGILHKNTNLSTKLAAFYANCGKMSEAQKFFDRIEFKSSFLWNYMIRGYTGCGFYLKSVLFYRKMINFGVQPDNFTYPFVIKACGDSLLVGFGKIIHGEVVISGFESDVYVGNCLLAMYSKFGEMRNARLVFDRMSKRDLTSWNTMITGYAKNGYSREALCIFVLLLRSQLIPDSTSFLGLLSACSDMQMVEKGKEVHGYVLRNSLFSSNRFLTNSLVELYCKCKTMLYARRLFAVSWKDSVTWNTMISGYVQIGKGFEGLKLFCQMVSYGEQPDLATIIALLRACEQVTAIDFGMSIHSYLVQKGFGCSIMAATSLIGMYTQCGRLSCSQRVFNEIAEKYLVSWTAMISAYGHHGKGREAISVFDQMVGNGIVPDEGAFTCTLTACSHAGLVEDGREIFNQIQQKYGMKPALAHYECLVDLLSRAGHLEEAYVIINNMAVEPTDDVWVSLLSGCRLHGNVGLAEVSAQKVSEQNPNRVSSYISLSHVYADEKRWDDAEKLRVKLQSKGLVMPRGSSFIE</sequence>
<evidence type="ECO:0000256" key="2">
    <source>
        <dbReference type="PROSITE-ProRule" id="PRU00708"/>
    </source>
</evidence>
<dbReference type="OMA" id="NCESMSF"/>
<organism evidence="3 4">
    <name type="scientific">Chenopodium quinoa</name>
    <name type="common">Quinoa</name>
    <dbReference type="NCBI Taxonomy" id="63459"/>
    <lineage>
        <taxon>Eukaryota</taxon>
        <taxon>Viridiplantae</taxon>
        <taxon>Streptophyta</taxon>
        <taxon>Embryophyta</taxon>
        <taxon>Tracheophyta</taxon>
        <taxon>Spermatophyta</taxon>
        <taxon>Magnoliopsida</taxon>
        <taxon>eudicotyledons</taxon>
        <taxon>Gunneridae</taxon>
        <taxon>Pentapetalae</taxon>
        <taxon>Caryophyllales</taxon>
        <taxon>Chenopodiaceae</taxon>
        <taxon>Chenopodioideae</taxon>
        <taxon>Atripliceae</taxon>
        <taxon>Chenopodium</taxon>
    </lineage>
</organism>
<feature type="repeat" description="PPR" evidence="2">
    <location>
        <begin position="431"/>
        <end position="465"/>
    </location>
</feature>
<dbReference type="GO" id="GO:0003723">
    <property type="term" value="F:RNA binding"/>
    <property type="evidence" value="ECO:0007669"/>
    <property type="project" value="InterPro"/>
</dbReference>
<dbReference type="NCBIfam" id="TIGR00756">
    <property type="entry name" value="PPR"/>
    <property type="match status" value="4"/>
</dbReference>
<dbReference type="InterPro" id="IPR002885">
    <property type="entry name" value="PPR_rpt"/>
</dbReference>
<dbReference type="Gene3D" id="1.25.40.10">
    <property type="entry name" value="Tetratricopeptide repeat domain"/>
    <property type="match status" value="5"/>
</dbReference>
<dbReference type="AlphaFoldDB" id="A0A803MGU5"/>
<keyword evidence="1" id="KW-0677">Repeat</keyword>
<name>A0A803MGU5_CHEQI</name>
<protein>
    <recommendedName>
        <fullName evidence="5">Pentatricopeptide repeat-containing protein</fullName>
    </recommendedName>
</protein>
<evidence type="ECO:0000256" key="1">
    <source>
        <dbReference type="ARBA" id="ARBA00022737"/>
    </source>
</evidence>
<dbReference type="InterPro" id="IPR011990">
    <property type="entry name" value="TPR-like_helical_dom_sf"/>
</dbReference>
<dbReference type="Gramene" id="AUR62029197-RA">
    <property type="protein sequence ID" value="AUR62029197-RA:cds"/>
    <property type="gene ID" value="AUR62029197"/>
</dbReference>
<dbReference type="SUPFAM" id="SSF48452">
    <property type="entry name" value="TPR-like"/>
    <property type="match status" value="1"/>
</dbReference>
<gene>
    <name evidence="3" type="primary">LOC110691685</name>
</gene>
<dbReference type="InterPro" id="IPR046848">
    <property type="entry name" value="E_motif"/>
</dbReference>
<dbReference type="SMR" id="A0A803MGU5"/>
<feature type="repeat" description="PPR" evidence="2">
    <location>
        <begin position="330"/>
        <end position="364"/>
    </location>
</feature>
<keyword evidence="4" id="KW-1185">Reference proteome</keyword>
<dbReference type="Pfam" id="PF13041">
    <property type="entry name" value="PPR_2"/>
    <property type="match status" value="2"/>
</dbReference>
<dbReference type="PANTHER" id="PTHR24015">
    <property type="entry name" value="OS07G0578800 PROTEIN-RELATED"/>
    <property type="match status" value="1"/>
</dbReference>
<dbReference type="PROSITE" id="PS51375">
    <property type="entry name" value="PPR"/>
    <property type="match status" value="4"/>
</dbReference>
<reference evidence="3" key="2">
    <citation type="submission" date="2021-03" db="UniProtKB">
        <authorList>
            <consortium name="EnsemblPlants"/>
        </authorList>
    </citation>
    <scope>IDENTIFICATION</scope>
</reference>
<evidence type="ECO:0000313" key="4">
    <source>
        <dbReference type="Proteomes" id="UP000596660"/>
    </source>
</evidence>